<proteinExistence type="predicted"/>
<reference evidence="3" key="1">
    <citation type="submission" date="2019-10" db="EMBL/GenBank/DDBJ databases">
        <title>Bird 10,000 Genomes (B10K) Project - Family phase.</title>
        <authorList>
            <person name="Zhang G."/>
        </authorList>
    </citation>
    <scope>NUCLEOTIDE SEQUENCE</scope>
    <source>
        <strain evidence="3">B10K-DU-002-56</strain>
        <tissue evidence="3">Muscle</tissue>
    </source>
</reference>
<evidence type="ECO:0000313" key="4">
    <source>
        <dbReference type="Proteomes" id="UP000604080"/>
    </source>
</evidence>
<name>A0A851ESR0_9CORV</name>
<dbReference type="Proteomes" id="UP000604080">
    <property type="component" value="Unassembled WGS sequence"/>
</dbReference>
<evidence type="ECO:0000313" key="3">
    <source>
        <dbReference type="EMBL" id="NWI83583.1"/>
    </source>
</evidence>
<dbReference type="GO" id="GO:0001227">
    <property type="term" value="F:DNA-binding transcription repressor activity, RNA polymerase II-specific"/>
    <property type="evidence" value="ECO:0007669"/>
    <property type="project" value="InterPro"/>
</dbReference>
<dbReference type="PANTHER" id="PTHR13076">
    <property type="entry name" value="COILED-COIL AND C2 DOMAIN-CONTAINING PROTEIN 1-LIKE"/>
    <property type="match status" value="1"/>
</dbReference>
<feature type="compositionally biased region" description="Low complexity" evidence="1">
    <location>
        <begin position="30"/>
        <end position="40"/>
    </location>
</feature>
<comment type="caution">
    <text evidence="3">The sequence shown here is derived from an EMBL/GenBank/DDBJ whole genome shotgun (WGS) entry which is preliminary data.</text>
</comment>
<dbReference type="EMBL" id="WEIT01039952">
    <property type="protein sequence ID" value="NWI83583.1"/>
    <property type="molecule type" value="Genomic_DNA"/>
</dbReference>
<dbReference type="PANTHER" id="PTHR13076:SF8">
    <property type="entry name" value="COILED-COIL AND C2 DOMAIN-CONTAINING PROTEIN 1A"/>
    <property type="match status" value="1"/>
</dbReference>
<dbReference type="InterPro" id="IPR006608">
    <property type="entry name" value="CC2D1A/B_DM14"/>
</dbReference>
<evidence type="ECO:0000259" key="2">
    <source>
        <dbReference type="SMART" id="SM00685"/>
    </source>
</evidence>
<accession>A0A851ESR0</accession>
<feature type="non-terminal residue" evidence="3">
    <location>
        <position position="181"/>
    </location>
</feature>
<keyword evidence="4" id="KW-1185">Reference proteome</keyword>
<dbReference type="SMART" id="SM00685">
    <property type="entry name" value="DM14"/>
    <property type="match status" value="1"/>
</dbReference>
<feature type="compositionally biased region" description="Pro residues" evidence="1">
    <location>
        <begin position="16"/>
        <end position="29"/>
    </location>
</feature>
<organism evidence="3 4">
    <name type="scientific">Dryoscopus gambensis</name>
    <dbReference type="NCBI Taxonomy" id="85069"/>
    <lineage>
        <taxon>Eukaryota</taxon>
        <taxon>Metazoa</taxon>
        <taxon>Chordata</taxon>
        <taxon>Craniata</taxon>
        <taxon>Vertebrata</taxon>
        <taxon>Euteleostomi</taxon>
        <taxon>Archelosauria</taxon>
        <taxon>Archosauria</taxon>
        <taxon>Dinosauria</taxon>
        <taxon>Saurischia</taxon>
        <taxon>Theropoda</taxon>
        <taxon>Coelurosauria</taxon>
        <taxon>Aves</taxon>
        <taxon>Neognathae</taxon>
        <taxon>Neoaves</taxon>
        <taxon>Telluraves</taxon>
        <taxon>Australaves</taxon>
        <taxon>Passeriformes</taxon>
        <taxon>Corvoidea</taxon>
        <taxon>Malaconotidae</taxon>
        <taxon>Dryoscopus</taxon>
    </lineage>
</organism>
<dbReference type="InterPro" id="IPR039725">
    <property type="entry name" value="CC2D1A/B"/>
</dbReference>
<feature type="domain" description="DM14" evidence="2">
    <location>
        <begin position="70"/>
        <end position="128"/>
    </location>
</feature>
<feature type="region of interest" description="Disordered" evidence="1">
    <location>
        <begin position="1"/>
        <end position="61"/>
    </location>
</feature>
<feature type="non-terminal residue" evidence="3">
    <location>
        <position position="1"/>
    </location>
</feature>
<sequence length="181" mass="19011">EEEKEEEGGTKGAKPSAPPGPSPKQPPPRRNSQPAPKPAGKGTGGTGGGVGGGSPTPAWDVAPLPAQQQLEFLELRRRQLAQAALRAKRRNDLEGAKLLLRRAKGIEGLIGAARGGLPVDIAQVPEVPLDGAEFELGPGRGVPMPPEAAKIFLQLAGALRRQHQMCLTYSRQFAQLGNISE</sequence>
<gene>
    <name evidence="3" type="primary">Cc2d1a_0</name>
    <name evidence="3" type="ORF">DRYGAM_R14235</name>
</gene>
<protein>
    <submittedName>
        <fullName evidence="3">C2D1A protein</fullName>
    </submittedName>
</protein>
<dbReference type="AlphaFoldDB" id="A0A851ESR0"/>
<evidence type="ECO:0000256" key="1">
    <source>
        <dbReference type="SAM" id="MobiDB-lite"/>
    </source>
</evidence>
<feature type="compositionally biased region" description="Gly residues" evidence="1">
    <location>
        <begin position="41"/>
        <end position="54"/>
    </location>
</feature>